<sequence length="188" mass="19840">MTIDDGRTDRPKNLADNRFRTAGGTRTLGALVTMLASLCGVGVGANQASADAWVSVPCQWAGRSYPSGVTVHAGGWPFTCATDAFGAPRWNRGAADGHPDTVDSPGANSAAAQGYSVGAWQPGTSFFDYCVGDAALIPGTDYVFEAVPFNGNTFWRTAAPMSDWTVAPGSHHRYTWPTSRYCVNGLVE</sequence>
<organism evidence="1 2">
    <name type="scientific">Nocardia jiangxiensis</name>
    <dbReference type="NCBI Taxonomy" id="282685"/>
    <lineage>
        <taxon>Bacteria</taxon>
        <taxon>Bacillati</taxon>
        <taxon>Actinomycetota</taxon>
        <taxon>Actinomycetes</taxon>
        <taxon>Mycobacteriales</taxon>
        <taxon>Nocardiaceae</taxon>
        <taxon>Nocardia</taxon>
    </lineage>
</organism>
<comment type="caution">
    <text evidence="1">The sequence shown here is derived from an EMBL/GenBank/DDBJ whole genome shotgun (WGS) entry which is preliminary data.</text>
</comment>
<evidence type="ECO:0000313" key="1">
    <source>
        <dbReference type="EMBL" id="MFF3567821.1"/>
    </source>
</evidence>
<proteinExistence type="predicted"/>
<accession>A0ABW6RUZ0</accession>
<dbReference type="RefSeq" id="WP_040831562.1">
    <property type="nucleotide sequence ID" value="NZ_JBIAQY010000002.1"/>
</dbReference>
<dbReference type="EMBL" id="JBIAQY010000002">
    <property type="protein sequence ID" value="MFF3567821.1"/>
    <property type="molecule type" value="Genomic_DNA"/>
</dbReference>
<evidence type="ECO:0008006" key="3">
    <source>
        <dbReference type="Google" id="ProtNLM"/>
    </source>
</evidence>
<dbReference type="Proteomes" id="UP001601992">
    <property type="component" value="Unassembled WGS sequence"/>
</dbReference>
<reference evidence="1 2" key="1">
    <citation type="submission" date="2024-10" db="EMBL/GenBank/DDBJ databases">
        <title>The Natural Products Discovery Center: Release of the First 8490 Sequenced Strains for Exploring Actinobacteria Biosynthetic Diversity.</title>
        <authorList>
            <person name="Kalkreuter E."/>
            <person name="Kautsar S.A."/>
            <person name="Yang D."/>
            <person name="Bader C.D."/>
            <person name="Teijaro C.N."/>
            <person name="Fluegel L."/>
            <person name="Davis C.M."/>
            <person name="Simpson J.R."/>
            <person name="Lauterbach L."/>
            <person name="Steele A.D."/>
            <person name="Gui C."/>
            <person name="Meng S."/>
            <person name="Li G."/>
            <person name="Viehrig K."/>
            <person name="Ye F."/>
            <person name="Su P."/>
            <person name="Kiefer A.F."/>
            <person name="Nichols A."/>
            <person name="Cepeda A.J."/>
            <person name="Yan W."/>
            <person name="Fan B."/>
            <person name="Jiang Y."/>
            <person name="Adhikari A."/>
            <person name="Zheng C.-J."/>
            <person name="Schuster L."/>
            <person name="Cowan T.M."/>
            <person name="Smanski M.J."/>
            <person name="Chevrette M.G."/>
            <person name="De Carvalho L.P.S."/>
            <person name="Shen B."/>
        </authorList>
    </citation>
    <scope>NUCLEOTIDE SEQUENCE [LARGE SCALE GENOMIC DNA]</scope>
    <source>
        <strain evidence="1 2">NPDC002593</strain>
    </source>
</reference>
<keyword evidence="2" id="KW-1185">Reference proteome</keyword>
<protein>
    <recommendedName>
        <fullName evidence="3">Secreted protein</fullName>
    </recommendedName>
</protein>
<name>A0ABW6RUZ0_9NOCA</name>
<evidence type="ECO:0000313" key="2">
    <source>
        <dbReference type="Proteomes" id="UP001601992"/>
    </source>
</evidence>
<gene>
    <name evidence="1" type="ORF">ACFYXQ_08550</name>
</gene>